<organism evidence="1 2">
    <name type="scientific">Parabacteroides distasonis str. 3776 D15 i</name>
    <dbReference type="NCBI Taxonomy" id="1339342"/>
    <lineage>
        <taxon>Bacteria</taxon>
        <taxon>Pseudomonadati</taxon>
        <taxon>Bacteroidota</taxon>
        <taxon>Bacteroidia</taxon>
        <taxon>Bacteroidales</taxon>
        <taxon>Tannerellaceae</taxon>
        <taxon>Parabacteroides</taxon>
    </lineage>
</organism>
<evidence type="ECO:0000313" key="2">
    <source>
        <dbReference type="Proteomes" id="UP000027850"/>
    </source>
</evidence>
<dbReference type="AlphaFoldDB" id="A0AB34LIB7"/>
<protein>
    <recommendedName>
        <fullName evidence="3">Glycosyltransferase</fullName>
    </recommendedName>
</protein>
<gene>
    <name evidence="1" type="ORF">M091_4017</name>
</gene>
<dbReference type="EMBL" id="JNHK01000052">
    <property type="protein sequence ID" value="KDS39811.1"/>
    <property type="molecule type" value="Genomic_DNA"/>
</dbReference>
<dbReference type="InterPro" id="IPR029044">
    <property type="entry name" value="Nucleotide-diphossugar_trans"/>
</dbReference>
<name>A0AB34LIB7_PARDI</name>
<evidence type="ECO:0008006" key="3">
    <source>
        <dbReference type="Google" id="ProtNLM"/>
    </source>
</evidence>
<proteinExistence type="predicted"/>
<sequence length="122" mass="14582">MDIRLYWEKVYWALAKRVFKRKQKTYEDWLAKGYANQPLVSFIIESHNKSVGVKCIVSKLREYPNAEIVVIDDGSEYRHTKSLMRYLTRGNEFLVRANDLYENVMYDKTIRFANGEYIVLMQ</sequence>
<dbReference type="Proteomes" id="UP000027850">
    <property type="component" value="Unassembled WGS sequence"/>
</dbReference>
<dbReference type="SUPFAM" id="SSF53448">
    <property type="entry name" value="Nucleotide-diphospho-sugar transferases"/>
    <property type="match status" value="1"/>
</dbReference>
<reference evidence="1 2" key="1">
    <citation type="submission" date="2014-04" db="EMBL/GenBank/DDBJ databases">
        <authorList>
            <person name="Sears C."/>
            <person name="Carroll K."/>
            <person name="Sack B.R."/>
            <person name="Qadri F."/>
            <person name="Myers L.L."/>
            <person name="Chung G.-T."/>
            <person name="Escheverria P."/>
            <person name="Fraser C.M."/>
            <person name="Sadzewicz L."/>
            <person name="Shefchek K.A."/>
            <person name="Tallon L."/>
            <person name="Das S.P."/>
            <person name="Daugherty S."/>
            <person name="Mongodin E.F."/>
        </authorList>
    </citation>
    <scope>NUCLEOTIDE SEQUENCE [LARGE SCALE GENOMIC DNA]</scope>
    <source>
        <strain evidence="1 2">3776 D15 i</strain>
    </source>
</reference>
<dbReference type="Gene3D" id="3.90.550.10">
    <property type="entry name" value="Spore Coat Polysaccharide Biosynthesis Protein SpsA, Chain A"/>
    <property type="match status" value="1"/>
</dbReference>
<evidence type="ECO:0000313" key="1">
    <source>
        <dbReference type="EMBL" id="KDS39811.1"/>
    </source>
</evidence>
<feature type="non-terminal residue" evidence="1">
    <location>
        <position position="122"/>
    </location>
</feature>
<accession>A0AB34LIB7</accession>
<comment type="caution">
    <text evidence="1">The sequence shown here is derived from an EMBL/GenBank/DDBJ whole genome shotgun (WGS) entry which is preliminary data.</text>
</comment>